<reference evidence="1" key="2">
    <citation type="submission" date="2020-11" db="EMBL/GenBank/DDBJ databases">
        <authorList>
            <person name="McCartney M.A."/>
            <person name="Auch B."/>
            <person name="Kono T."/>
            <person name="Mallez S."/>
            <person name="Becker A."/>
            <person name="Gohl D.M."/>
            <person name="Silverstein K.A.T."/>
            <person name="Koren S."/>
            <person name="Bechman K.B."/>
            <person name="Herman A."/>
            <person name="Abrahante J.E."/>
            <person name="Garbe J."/>
        </authorList>
    </citation>
    <scope>NUCLEOTIDE SEQUENCE</scope>
    <source>
        <strain evidence="1">Duluth1</strain>
        <tissue evidence="1">Whole animal</tissue>
    </source>
</reference>
<reference evidence="1" key="1">
    <citation type="journal article" date="2019" name="bioRxiv">
        <title>The Genome of the Zebra Mussel, Dreissena polymorpha: A Resource for Invasive Species Research.</title>
        <authorList>
            <person name="McCartney M.A."/>
            <person name="Auch B."/>
            <person name="Kono T."/>
            <person name="Mallez S."/>
            <person name="Zhang Y."/>
            <person name="Obille A."/>
            <person name="Becker A."/>
            <person name="Abrahante J.E."/>
            <person name="Garbe J."/>
            <person name="Badalamenti J.P."/>
            <person name="Herman A."/>
            <person name="Mangelson H."/>
            <person name="Liachko I."/>
            <person name="Sullivan S."/>
            <person name="Sone E.D."/>
            <person name="Koren S."/>
            <person name="Silverstein K.A.T."/>
            <person name="Beckman K.B."/>
            <person name="Gohl D.M."/>
        </authorList>
    </citation>
    <scope>NUCLEOTIDE SEQUENCE</scope>
    <source>
        <strain evidence="1">Duluth1</strain>
        <tissue evidence="1">Whole animal</tissue>
    </source>
</reference>
<name>A0A9D4D160_DREPO</name>
<gene>
    <name evidence="1" type="ORF">DPMN_043754</name>
    <name evidence="2" type="ORF">DPMN_158150</name>
</gene>
<keyword evidence="3" id="KW-1185">Reference proteome</keyword>
<organism evidence="1 3">
    <name type="scientific">Dreissena polymorpha</name>
    <name type="common">Zebra mussel</name>
    <name type="synonym">Mytilus polymorpha</name>
    <dbReference type="NCBI Taxonomy" id="45954"/>
    <lineage>
        <taxon>Eukaryota</taxon>
        <taxon>Metazoa</taxon>
        <taxon>Spiralia</taxon>
        <taxon>Lophotrochozoa</taxon>
        <taxon>Mollusca</taxon>
        <taxon>Bivalvia</taxon>
        <taxon>Autobranchia</taxon>
        <taxon>Heteroconchia</taxon>
        <taxon>Euheterodonta</taxon>
        <taxon>Imparidentia</taxon>
        <taxon>Neoheterodontei</taxon>
        <taxon>Myida</taxon>
        <taxon>Dreissenoidea</taxon>
        <taxon>Dreissenidae</taxon>
        <taxon>Dreissena</taxon>
    </lineage>
</organism>
<dbReference type="EMBL" id="JAIWYP010000011">
    <property type="protein sequence ID" value="KAH3737173.1"/>
    <property type="molecule type" value="Genomic_DNA"/>
</dbReference>
<protein>
    <submittedName>
        <fullName evidence="1">Uncharacterized protein</fullName>
    </submittedName>
</protein>
<comment type="caution">
    <text evidence="1">The sequence shown here is derived from an EMBL/GenBank/DDBJ whole genome shotgun (WGS) entry which is preliminary data.</text>
</comment>
<evidence type="ECO:0000313" key="3">
    <source>
        <dbReference type="Proteomes" id="UP000828390"/>
    </source>
</evidence>
<proteinExistence type="predicted"/>
<evidence type="ECO:0000313" key="2">
    <source>
        <dbReference type="EMBL" id="KAH3780337.1"/>
    </source>
</evidence>
<dbReference type="Proteomes" id="UP000828390">
    <property type="component" value="Unassembled WGS sequence"/>
</dbReference>
<dbReference type="EMBL" id="JAIWYP010000008">
    <property type="protein sequence ID" value="KAH3780337.1"/>
    <property type="molecule type" value="Genomic_DNA"/>
</dbReference>
<evidence type="ECO:0000313" key="1">
    <source>
        <dbReference type="EMBL" id="KAH3737173.1"/>
    </source>
</evidence>
<dbReference type="AlphaFoldDB" id="A0A9D4D160"/>
<accession>A0A9D4D160</accession>
<sequence length="60" mass="6580">MRAYLCLPEAAVHKVSSCPCSGRDSDLEAFSHNPTDGSFAPLPYRAGTLTKCLNLRFLSY</sequence>